<dbReference type="PANTHER" id="PTHR31904">
    <property type="entry name" value="BYPASS OF STOP CODON PROTEIN 5-RELATED"/>
    <property type="match status" value="1"/>
</dbReference>
<evidence type="ECO:0000313" key="3">
    <source>
        <dbReference type="Proteomes" id="UP000019484"/>
    </source>
</evidence>
<dbReference type="InterPro" id="IPR039634">
    <property type="entry name" value="Bul1-like"/>
</dbReference>
<dbReference type="Gene3D" id="2.60.40.640">
    <property type="match status" value="1"/>
</dbReference>
<accession>W9Z989</accession>
<feature type="region of interest" description="Disordered" evidence="1">
    <location>
        <begin position="385"/>
        <end position="411"/>
    </location>
</feature>
<dbReference type="Proteomes" id="UP000019484">
    <property type="component" value="Unassembled WGS sequence"/>
</dbReference>
<gene>
    <name evidence="2" type="ORF">A1O1_04186</name>
</gene>
<name>W9Z989_9EURO</name>
<feature type="compositionally biased region" description="Low complexity" evidence="1">
    <location>
        <begin position="387"/>
        <end position="411"/>
    </location>
</feature>
<dbReference type="GeneID" id="19159072"/>
<evidence type="ECO:0000313" key="2">
    <source>
        <dbReference type="EMBL" id="EXJ91079.1"/>
    </source>
</evidence>
<evidence type="ECO:0008006" key="4">
    <source>
        <dbReference type="Google" id="ProtNLM"/>
    </source>
</evidence>
<feature type="compositionally biased region" description="Polar residues" evidence="1">
    <location>
        <begin position="1"/>
        <end position="34"/>
    </location>
</feature>
<comment type="caution">
    <text evidence="2">The sequence shown here is derived from an EMBL/GenBank/DDBJ whole genome shotgun (WGS) entry which is preliminary data.</text>
</comment>
<dbReference type="EMBL" id="AMWN01000003">
    <property type="protein sequence ID" value="EXJ91079.1"/>
    <property type="molecule type" value="Genomic_DNA"/>
</dbReference>
<dbReference type="InterPro" id="IPR014752">
    <property type="entry name" value="Arrestin-like_C"/>
</dbReference>
<dbReference type="HOGENOM" id="CLU_032323_0_0_1"/>
<dbReference type="STRING" id="1182541.W9Z989"/>
<protein>
    <recommendedName>
        <fullName evidence="4">Arrestin-like N-terminal domain-containing protein</fullName>
    </recommendedName>
</protein>
<organism evidence="2 3">
    <name type="scientific">Capronia coronata CBS 617.96</name>
    <dbReference type="NCBI Taxonomy" id="1182541"/>
    <lineage>
        <taxon>Eukaryota</taxon>
        <taxon>Fungi</taxon>
        <taxon>Dikarya</taxon>
        <taxon>Ascomycota</taxon>
        <taxon>Pezizomycotina</taxon>
        <taxon>Eurotiomycetes</taxon>
        <taxon>Chaetothyriomycetidae</taxon>
        <taxon>Chaetothyriales</taxon>
        <taxon>Herpotrichiellaceae</taxon>
        <taxon>Capronia</taxon>
    </lineage>
</organism>
<dbReference type="eggNOG" id="ENOG502QSAC">
    <property type="taxonomic scope" value="Eukaryota"/>
</dbReference>
<dbReference type="PANTHER" id="PTHR31904:SF1">
    <property type="entry name" value="BYPASS OF STOP CODON PROTEIN 5-RELATED"/>
    <property type="match status" value="1"/>
</dbReference>
<reference evidence="2 3" key="1">
    <citation type="submission" date="2013-03" db="EMBL/GenBank/DDBJ databases">
        <title>The Genome Sequence of Capronia coronata CBS 617.96.</title>
        <authorList>
            <consortium name="The Broad Institute Genomics Platform"/>
            <person name="Cuomo C."/>
            <person name="de Hoog S."/>
            <person name="Gorbushina A."/>
            <person name="Walker B."/>
            <person name="Young S.K."/>
            <person name="Zeng Q."/>
            <person name="Gargeya S."/>
            <person name="Fitzgerald M."/>
            <person name="Haas B."/>
            <person name="Abouelleil A."/>
            <person name="Allen A.W."/>
            <person name="Alvarado L."/>
            <person name="Arachchi H.M."/>
            <person name="Berlin A.M."/>
            <person name="Chapman S.B."/>
            <person name="Gainer-Dewar J."/>
            <person name="Goldberg J."/>
            <person name="Griggs A."/>
            <person name="Gujja S."/>
            <person name="Hansen M."/>
            <person name="Howarth C."/>
            <person name="Imamovic A."/>
            <person name="Ireland A."/>
            <person name="Larimer J."/>
            <person name="McCowan C."/>
            <person name="Murphy C."/>
            <person name="Pearson M."/>
            <person name="Poon T.W."/>
            <person name="Priest M."/>
            <person name="Roberts A."/>
            <person name="Saif S."/>
            <person name="Shea T."/>
            <person name="Sisk P."/>
            <person name="Sykes S."/>
            <person name="Wortman J."/>
            <person name="Nusbaum C."/>
            <person name="Birren B."/>
        </authorList>
    </citation>
    <scope>NUCLEOTIDE SEQUENCE [LARGE SCALE GENOMIC DNA]</scope>
    <source>
        <strain evidence="2 3">CBS 617.96</strain>
    </source>
</reference>
<feature type="region of interest" description="Disordered" evidence="1">
    <location>
        <begin position="1"/>
        <end position="43"/>
    </location>
</feature>
<dbReference type="OrthoDB" id="2283785at2759"/>
<dbReference type="AlphaFoldDB" id="W9Z989"/>
<keyword evidence="3" id="KW-1185">Reference proteome</keyword>
<evidence type="ECO:0000256" key="1">
    <source>
        <dbReference type="SAM" id="MobiDB-lite"/>
    </source>
</evidence>
<sequence>MQPSRQQTSGEMPSFFTSAVPSYSARSRSLPIQGNGTGRRGSALASAMGLRRKSELDIVFDGGTEFVHSYSTYDEIKGHVDVKFDKDTAFDDLIITFEGRTSTYVEKISTAAPTTGRTTGRQTFLKVQQPIHEDDLPADGVFRANAAYSIPFTFVVPDRLLPLVCTHKVDNETLRTEHTQLPPSLGDPHVAGEGHALMDDLAPDMAKISYCVRARVVKWSAVGRPLELADKAERVRLVPARAEAPPLSIRETPFSDHVMRKEKSMRKGLFKLGKTGRLTAETSQPRSLRLPHPQKRQTGPISTMATVNLRFDPQTPEDEPPQLDSITTKLKAYTFFAATAYGHMPASGKHDNWSTLHGVYPEQVSLASRRVSAVSWLRHDPSEREMSFSSSELSRRPSSYSTSSTSSIPEPSGFYQEGSPFYTASVIVPVALPTASASNRPKVFVPTFHSCIVSRTYALDLNISFRTPGSNVSSSNLTLKTPIQISAEGGVPPAHLNESAAAIVAEIESQFGLYEAGQLGHHDLGVESPVYEETSSNPALAGTRHMSLADHLHTPPAAASLPLHYSGINATAPPDYHHISGFGAYGARDPPGGPRTQSVSLSLFA</sequence>
<feature type="region of interest" description="Disordered" evidence="1">
    <location>
        <begin position="277"/>
        <end position="299"/>
    </location>
</feature>
<dbReference type="RefSeq" id="XP_007723273.1">
    <property type="nucleotide sequence ID" value="XM_007725083.1"/>
</dbReference>
<proteinExistence type="predicted"/>